<comment type="subcellular location">
    <subcellularLocation>
        <location evidence="1">Cell outer membrane</location>
    </subcellularLocation>
</comment>
<reference evidence="9 10" key="1">
    <citation type="submission" date="2019-04" db="EMBL/GenBank/DDBJ databases">
        <title>Microbes associate with the intestines of laboratory mice.</title>
        <authorList>
            <person name="Navarre W."/>
            <person name="Wong E."/>
            <person name="Huang K."/>
            <person name="Tropini C."/>
            <person name="Ng K."/>
            <person name="Yu B."/>
        </authorList>
    </citation>
    <scope>NUCLEOTIDE SEQUENCE [LARGE SCALE GENOMIC DNA]</scope>
    <source>
        <strain evidence="9 10">NM22_B1</strain>
    </source>
</reference>
<feature type="domain" description="RagB/SusD" evidence="7">
    <location>
        <begin position="338"/>
        <end position="615"/>
    </location>
</feature>
<dbReference type="InterPro" id="IPR033985">
    <property type="entry name" value="SusD-like_N"/>
</dbReference>
<dbReference type="SUPFAM" id="SSF48452">
    <property type="entry name" value="TPR-like"/>
    <property type="match status" value="1"/>
</dbReference>
<dbReference type="PROSITE" id="PS51257">
    <property type="entry name" value="PROKAR_LIPOPROTEIN"/>
    <property type="match status" value="1"/>
</dbReference>
<dbReference type="RefSeq" id="WP_135950846.1">
    <property type="nucleotide sequence ID" value="NZ_CAOOJZ010000044.1"/>
</dbReference>
<feature type="chain" id="PRO_5020992608" evidence="6">
    <location>
        <begin position="23"/>
        <end position="669"/>
    </location>
</feature>
<evidence type="ECO:0000256" key="2">
    <source>
        <dbReference type="ARBA" id="ARBA00006275"/>
    </source>
</evidence>
<feature type="signal peptide" evidence="6">
    <location>
        <begin position="1"/>
        <end position="22"/>
    </location>
</feature>
<evidence type="ECO:0000256" key="5">
    <source>
        <dbReference type="ARBA" id="ARBA00023237"/>
    </source>
</evidence>
<evidence type="ECO:0000256" key="1">
    <source>
        <dbReference type="ARBA" id="ARBA00004442"/>
    </source>
</evidence>
<proteinExistence type="inferred from homology"/>
<keyword evidence="3 6" id="KW-0732">Signal</keyword>
<organism evidence="9 10">
    <name type="scientific">Phocaeicola sartorii</name>
    <dbReference type="NCBI Taxonomy" id="671267"/>
    <lineage>
        <taxon>Bacteria</taxon>
        <taxon>Pseudomonadati</taxon>
        <taxon>Bacteroidota</taxon>
        <taxon>Bacteroidia</taxon>
        <taxon>Bacteroidales</taxon>
        <taxon>Bacteroidaceae</taxon>
        <taxon>Phocaeicola</taxon>
    </lineage>
</organism>
<dbReference type="Pfam" id="PF14322">
    <property type="entry name" value="SusD-like_3"/>
    <property type="match status" value="1"/>
</dbReference>
<name>A0A4S2FQS4_9BACT</name>
<evidence type="ECO:0000313" key="9">
    <source>
        <dbReference type="EMBL" id="TGY71511.1"/>
    </source>
</evidence>
<keyword evidence="4" id="KW-0472">Membrane</keyword>
<sequence>MKIKTFKILSSALLLSATLVSCEDFLDKEPPSYVIPEDYYRSDDQIQAIANGFYTSVAPSTLGAFSDGATDIQAGIYADGKYAEGQWKVGMGNSNWDWGTIRSVNYSLNTTLDRYAKGEIKGSARNIEQYIGELYFFRAYRYYSMLRNWGDLPILTEALPDDEAALVAACKRRPRNEVARFIIANLDTARTYLKDNFDPMRNRVSRDVATLVKSRVALFEGSWLKYFKGTPFVPNGEGWPGKAKDYNAGYEYPSGSVDSESEYFFRIAAESAEEIAEKYKGALTQNTGIVPQEEGDVNPYFYMFGAVDMSVYPDILMWRAYDKSKEVVHSSEVGVQFGNWGVGVTRNGVERFVMQDGKPWYAQHDGYTYDDSTIGSIREYTDPRLSIFLKEPGQKNVFKNMDASVTHAVPVEPYPNILNGNGDKGYSTGYSLRKGGTFDKALCENFYSYNGAISFRATEALLTYMEAEYQLTGNINSGRILEYWKAVRTAAGFSGDAVDPMTTIAATDFSKEKSDWASYSAGEQLTDPVMYNIRRERCCELLGEGLRSYDLARWRSYDQMMDEPYHVEGFRFWNSPMQEWYDPKSLVSDGSSSANVSSPELSEYLRPYEKNMTSGNLYRNGYTWKMAHYLQPMPIRQFLLTAPDHASVELSPLYQNPYWPTTADMPAEK</sequence>
<feature type="domain" description="SusD-like N-terminal" evidence="8">
    <location>
        <begin position="24"/>
        <end position="217"/>
    </location>
</feature>
<dbReference type="Gene3D" id="1.25.40.390">
    <property type="match status" value="1"/>
</dbReference>
<dbReference type="Pfam" id="PF07980">
    <property type="entry name" value="SusD_RagB"/>
    <property type="match status" value="1"/>
</dbReference>
<dbReference type="GO" id="GO:0009279">
    <property type="term" value="C:cell outer membrane"/>
    <property type="evidence" value="ECO:0007669"/>
    <property type="project" value="UniProtKB-SubCell"/>
</dbReference>
<dbReference type="InterPro" id="IPR011990">
    <property type="entry name" value="TPR-like_helical_dom_sf"/>
</dbReference>
<accession>A0A4S2FQS4</accession>
<keyword evidence="5" id="KW-0998">Cell outer membrane</keyword>
<evidence type="ECO:0000259" key="8">
    <source>
        <dbReference type="Pfam" id="PF14322"/>
    </source>
</evidence>
<protein>
    <submittedName>
        <fullName evidence="9">RagB/SusD family nutrient uptake outer membrane protein</fullName>
    </submittedName>
</protein>
<comment type="caution">
    <text evidence="9">The sequence shown here is derived from an EMBL/GenBank/DDBJ whole genome shotgun (WGS) entry which is preliminary data.</text>
</comment>
<dbReference type="EMBL" id="SRYJ01000011">
    <property type="protein sequence ID" value="TGY71511.1"/>
    <property type="molecule type" value="Genomic_DNA"/>
</dbReference>
<gene>
    <name evidence="9" type="ORF">E5339_06185</name>
</gene>
<evidence type="ECO:0000256" key="3">
    <source>
        <dbReference type="ARBA" id="ARBA00022729"/>
    </source>
</evidence>
<evidence type="ECO:0000256" key="4">
    <source>
        <dbReference type="ARBA" id="ARBA00023136"/>
    </source>
</evidence>
<evidence type="ECO:0000259" key="7">
    <source>
        <dbReference type="Pfam" id="PF07980"/>
    </source>
</evidence>
<evidence type="ECO:0000256" key="6">
    <source>
        <dbReference type="SAM" id="SignalP"/>
    </source>
</evidence>
<dbReference type="Proteomes" id="UP000310760">
    <property type="component" value="Unassembled WGS sequence"/>
</dbReference>
<evidence type="ECO:0000313" key="10">
    <source>
        <dbReference type="Proteomes" id="UP000310760"/>
    </source>
</evidence>
<dbReference type="AlphaFoldDB" id="A0A4S2FQS4"/>
<dbReference type="InterPro" id="IPR012944">
    <property type="entry name" value="SusD_RagB_dom"/>
</dbReference>
<comment type="similarity">
    <text evidence="2">Belongs to the SusD family.</text>
</comment>